<feature type="binding site" evidence="2">
    <location>
        <position position="32"/>
    </location>
    <ligand>
        <name>substrate</name>
    </ligand>
</feature>
<comment type="subunit">
    <text evidence="2">Homodimer.</text>
</comment>
<feature type="binding site" evidence="2">
    <location>
        <begin position="188"/>
        <end position="190"/>
    </location>
    <ligand>
        <name>substrate</name>
    </ligand>
</feature>
<comment type="function">
    <text evidence="2">Catalyzes the condensation of isopentenyl diphosphate (IPP) with allylic pyrophosphates generating different type of terpenoids.</text>
</comment>
<dbReference type="KEGG" id="aarg:Aargi30884_06900"/>
<feature type="binding site" evidence="2">
    <location>
        <begin position="60"/>
        <end position="62"/>
    </location>
    <ligand>
        <name>substrate</name>
    </ligand>
</feature>
<dbReference type="NCBIfam" id="TIGR00055">
    <property type="entry name" value="uppS"/>
    <property type="match status" value="1"/>
</dbReference>
<dbReference type="GO" id="GO:0016094">
    <property type="term" value="P:polyprenol biosynthetic process"/>
    <property type="evidence" value="ECO:0007669"/>
    <property type="project" value="TreeGrafter"/>
</dbReference>
<dbReference type="PROSITE" id="PS01066">
    <property type="entry name" value="UPP_SYNTHASE"/>
    <property type="match status" value="1"/>
</dbReference>
<feature type="binding site" evidence="2">
    <location>
        <position position="201"/>
    </location>
    <ligand>
        <name>Mg(2+)</name>
        <dbReference type="ChEBI" id="CHEBI:18420"/>
    </ligand>
</feature>
<dbReference type="EMBL" id="AP019695">
    <property type="protein sequence ID" value="BBK21787.1"/>
    <property type="molecule type" value="Genomic_DNA"/>
</dbReference>
<dbReference type="HAMAP" id="MF_01139">
    <property type="entry name" value="ISPT"/>
    <property type="match status" value="1"/>
</dbReference>
<feature type="binding site" evidence="2">
    <location>
        <position position="28"/>
    </location>
    <ligand>
        <name>substrate</name>
    </ligand>
</feature>
<keyword evidence="2" id="KW-0479">Metal-binding</keyword>
<dbReference type="FunFam" id="3.40.1180.10:FF:000001">
    <property type="entry name" value="(2E,6E)-farnesyl-diphosphate-specific ditrans,polycis-undecaprenyl-diphosphate synthase"/>
    <property type="match status" value="1"/>
</dbReference>
<dbReference type="Pfam" id="PF01255">
    <property type="entry name" value="Prenyltransf"/>
    <property type="match status" value="1"/>
</dbReference>
<gene>
    <name evidence="3" type="primary">uppS</name>
    <name evidence="3" type="ORF">Aargi30884_06900</name>
</gene>
<keyword evidence="2" id="KW-0460">Magnesium</keyword>
<dbReference type="Gene3D" id="3.40.1180.10">
    <property type="entry name" value="Decaprenyl diphosphate synthase-like"/>
    <property type="match status" value="1"/>
</dbReference>
<evidence type="ECO:0000256" key="2">
    <source>
        <dbReference type="HAMAP-Rule" id="MF_01139"/>
    </source>
</evidence>
<dbReference type="InterPro" id="IPR001441">
    <property type="entry name" value="UPP_synth-like"/>
</dbReference>
<feature type="binding site" evidence="2">
    <location>
        <begin position="16"/>
        <end position="19"/>
    </location>
    <ligand>
        <name>substrate</name>
    </ligand>
</feature>
<dbReference type="GO" id="GO:0030145">
    <property type="term" value="F:manganese ion binding"/>
    <property type="evidence" value="ECO:0007669"/>
    <property type="project" value="TreeGrafter"/>
</dbReference>
<protein>
    <recommendedName>
        <fullName evidence="2">Isoprenyl transferase</fullName>
        <ecNumber evidence="2">2.5.1.-</ecNumber>
    </recommendedName>
</protein>
<feature type="binding site" evidence="2">
    <location>
        <position position="66"/>
    </location>
    <ligand>
        <name>substrate</name>
    </ligand>
</feature>
<dbReference type="GO" id="GO:0008834">
    <property type="term" value="F:ditrans,polycis-undecaprenyl-diphosphate synthase [(2E,6E)-farnesyl-diphosphate specific] activity"/>
    <property type="evidence" value="ECO:0007669"/>
    <property type="project" value="TreeGrafter"/>
</dbReference>
<keyword evidence="4" id="KW-1185">Reference proteome</keyword>
<organism evidence="3 4">
    <name type="scientific">Amedibacterium intestinale</name>
    <dbReference type="NCBI Taxonomy" id="2583452"/>
    <lineage>
        <taxon>Bacteria</taxon>
        <taxon>Bacillati</taxon>
        <taxon>Bacillota</taxon>
        <taxon>Erysipelotrichia</taxon>
        <taxon>Erysipelotrichales</taxon>
        <taxon>Erysipelotrichaceae</taxon>
        <taxon>Amedibacterium</taxon>
    </lineage>
</organism>
<keyword evidence="1 2" id="KW-0808">Transferase</keyword>
<dbReference type="NCBIfam" id="NF011405">
    <property type="entry name" value="PRK14830.1"/>
    <property type="match status" value="1"/>
</dbReference>
<dbReference type="PANTHER" id="PTHR10291:SF0">
    <property type="entry name" value="DEHYDRODOLICHYL DIPHOSPHATE SYNTHASE 2"/>
    <property type="match status" value="1"/>
</dbReference>
<feature type="binding site" evidence="2">
    <location>
        <position position="20"/>
    </location>
    <ligand>
        <name>substrate</name>
    </ligand>
</feature>
<dbReference type="RefSeq" id="WP_115714986.1">
    <property type="nucleotide sequence ID" value="NZ_AP019695.1"/>
</dbReference>
<dbReference type="CDD" id="cd00475">
    <property type="entry name" value="Cis_IPPS"/>
    <property type="match status" value="1"/>
</dbReference>
<dbReference type="PANTHER" id="PTHR10291">
    <property type="entry name" value="DEHYDRODOLICHYL DIPHOSPHATE SYNTHASE FAMILY MEMBER"/>
    <property type="match status" value="1"/>
</dbReference>
<dbReference type="InterPro" id="IPR018520">
    <property type="entry name" value="UPP_synth-like_CS"/>
</dbReference>
<feature type="binding site" evidence="2">
    <location>
        <position position="182"/>
    </location>
    <ligand>
        <name>substrate</name>
    </ligand>
</feature>
<comment type="similarity">
    <text evidence="2">Belongs to the UPP synthase family.</text>
</comment>
<comment type="cofactor">
    <cofactor evidence="2">
        <name>Mg(2+)</name>
        <dbReference type="ChEBI" id="CHEBI:18420"/>
    </cofactor>
    <text evidence="2">Binds 2 magnesium ions per subunit.</text>
</comment>
<dbReference type="AlphaFoldDB" id="A0A6N4TGE6"/>
<name>A0A6N4TGE6_9FIRM</name>
<dbReference type="InterPro" id="IPR036424">
    <property type="entry name" value="UPP_synth-like_sf"/>
</dbReference>
<dbReference type="GO" id="GO:0000287">
    <property type="term" value="F:magnesium ion binding"/>
    <property type="evidence" value="ECO:0007669"/>
    <property type="project" value="UniProtKB-UniRule"/>
</dbReference>
<feature type="active site" description="Proton acceptor" evidence="2">
    <location>
        <position position="63"/>
    </location>
</feature>
<dbReference type="Proteomes" id="UP000464754">
    <property type="component" value="Chromosome"/>
</dbReference>
<evidence type="ECO:0000313" key="4">
    <source>
        <dbReference type="Proteomes" id="UP000464754"/>
    </source>
</evidence>
<reference evidence="4" key="1">
    <citation type="submission" date="2019-05" db="EMBL/GenBank/DDBJ databases">
        <title>Complete genome sequencing of Absiella argi strain JCM 30884.</title>
        <authorList>
            <person name="Sakamoto M."/>
            <person name="Murakami T."/>
            <person name="Mori H."/>
        </authorList>
    </citation>
    <scope>NUCLEOTIDE SEQUENCE [LARGE SCALE GENOMIC DNA]</scope>
    <source>
        <strain evidence="4">JCM 30884</strain>
    </source>
</reference>
<sequence length="236" mass="26873">MTERNIPQHVAIIMDGNGRWAKKRGLPRTAGHKQGAENIRKIAIACNDLGIKALTCYAFSTENWKRPESEVDYLCKLPKLFFNRYLAELKKNNIRVTFLGEIERFPKETQNVITTAVAETAQNTGLILCLAVNYGSRREITLAAQKYAQDVIAGKAPSDIDEDTFGEYMMTQGMPEVDLMIRTSGELRISNFLLWQIAYAELIFTPVAWPDFTKECLEESIDEFNHRNRRFGGLTE</sequence>
<evidence type="ECO:0000256" key="1">
    <source>
        <dbReference type="ARBA" id="ARBA00022679"/>
    </source>
</evidence>
<feature type="binding site" evidence="2">
    <location>
        <position position="64"/>
    </location>
    <ligand>
        <name>substrate</name>
    </ligand>
</feature>
<dbReference type="EC" id="2.5.1.-" evidence="2"/>
<proteinExistence type="inferred from homology"/>
<feature type="binding site" evidence="2">
    <location>
        <position position="15"/>
    </location>
    <ligand>
        <name>Mg(2+)</name>
        <dbReference type="ChEBI" id="CHEBI:18420"/>
    </ligand>
</feature>
<feature type="active site" evidence="2">
    <location>
        <position position="15"/>
    </location>
</feature>
<accession>A0A6N4TGE6</accession>
<dbReference type="GO" id="GO:0005829">
    <property type="term" value="C:cytosol"/>
    <property type="evidence" value="ECO:0007669"/>
    <property type="project" value="TreeGrafter"/>
</dbReference>
<dbReference type="SUPFAM" id="SSF64005">
    <property type="entry name" value="Undecaprenyl diphosphate synthase"/>
    <property type="match status" value="1"/>
</dbReference>
<evidence type="ECO:0000313" key="3">
    <source>
        <dbReference type="EMBL" id="BBK21787.1"/>
    </source>
</evidence>